<proteinExistence type="predicted"/>
<reference evidence="1 2" key="1">
    <citation type="submission" date="2019-09" db="EMBL/GenBank/DDBJ databases">
        <title>Whole genome sequence of Vibrio fortis.</title>
        <authorList>
            <person name="Das S.K."/>
        </authorList>
    </citation>
    <scope>NUCLEOTIDE SEQUENCE [LARGE SCALE GENOMIC DNA]</scope>
    <source>
        <strain evidence="1 2">AN60</strain>
    </source>
</reference>
<dbReference type="Proteomes" id="UP000326789">
    <property type="component" value="Unassembled WGS sequence"/>
</dbReference>
<accession>A0A5N3QVC0</accession>
<sequence>MLCTQGEIVQKVDDEFYERADAHIHLSNDQISEKVTQGKVSASNMYATARFNAWVSACGWSSGEEMAASKQETIDYFVEQYRKMLEENLEDYIDNFDSYMRSGE</sequence>
<dbReference type="Pfam" id="PF11342">
    <property type="entry name" value="DUF3144"/>
    <property type="match status" value="1"/>
</dbReference>
<dbReference type="InterPro" id="IPR021490">
    <property type="entry name" value="DUF3144"/>
</dbReference>
<protein>
    <submittedName>
        <fullName evidence="1">DUF3144 domain-containing protein</fullName>
    </submittedName>
</protein>
<evidence type="ECO:0000313" key="1">
    <source>
        <dbReference type="EMBL" id="KAB0285621.1"/>
    </source>
</evidence>
<organism evidence="1 2">
    <name type="scientific">Vibrio fortis</name>
    <dbReference type="NCBI Taxonomy" id="212667"/>
    <lineage>
        <taxon>Bacteria</taxon>
        <taxon>Pseudomonadati</taxon>
        <taxon>Pseudomonadota</taxon>
        <taxon>Gammaproteobacteria</taxon>
        <taxon>Vibrionales</taxon>
        <taxon>Vibrionaceae</taxon>
        <taxon>Vibrio</taxon>
    </lineage>
</organism>
<dbReference type="EMBL" id="VWSE01000010">
    <property type="protein sequence ID" value="KAB0285621.1"/>
    <property type="molecule type" value="Genomic_DNA"/>
</dbReference>
<name>A0A5N3QVC0_9VIBR</name>
<comment type="caution">
    <text evidence="1">The sequence shown here is derived from an EMBL/GenBank/DDBJ whole genome shotgun (WGS) entry which is preliminary data.</text>
</comment>
<dbReference type="Gene3D" id="1.10.287.3020">
    <property type="match status" value="1"/>
</dbReference>
<evidence type="ECO:0000313" key="2">
    <source>
        <dbReference type="Proteomes" id="UP000326789"/>
    </source>
</evidence>
<dbReference type="AlphaFoldDB" id="A0A5N3QVC0"/>
<gene>
    <name evidence="1" type="ORF">F2P58_24280</name>
</gene>